<comment type="caution">
    <text evidence="2">The sequence shown here is derived from an EMBL/GenBank/DDBJ whole genome shotgun (WGS) entry which is preliminary data.</text>
</comment>
<name>A0A7K1ST57_9SPHI</name>
<reference evidence="2 3" key="1">
    <citation type="submission" date="2019-12" db="EMBL/GenBank/DDBJ databases">
        <title>Mucilaginibacter sp. HMF7410 genome sequencing and assembly.</title>
        <authorList>
            <person name="Kang H."/>
            <person name="Cha I."/>
            <person name="Kim H."/>
            <person name="Joh K."/>
        </authorList>
    </citation>
    <scope>NUCLEOTIDE SEQUENCE [LARGE SCALE GENOMIC DNA]</scope>
    <source>
        <strain evidence="2 3">HMF7410</strain>
    </source>
</reference>
<evidence type="ECO:0000313" key="2">
    <source>
        <dbReference type="EMBL" id="MVN20434.1"/>
    </source>
</evidence>
<dbReference type="Proteomes" id="UP000462014">
    <property type="component" value="Unassembled WGS sequence"/>
</dbReference>
<dbReference type="AlphaFoldDB" id="A0A7K1ST57"/>
<feature type="compositionally biased region" description="Basic residues" evidence="1">
    <location>
        <begin position="37"/>
        <end position="56"/>
    </location>
</feature>
<accession>A0A7K1ST57</accession>
<evidence type="ECO:0000256" key="1">
    <source>
        <dbReference type="SAM" id="MobiDB-lite"/>
    </source>
</evidence>
<protein>
    <submittedName>
        <fullName evidence="2">Uncharacterized protein</fullName>
    </submittedName>
</protein>
<organism evidence="2 3">
    <name type="scientific">Mucilaginibacter arboris</name>
    <dbReference type="NCBI Taxonomy" id="2682090"/>
    <lineage>
        <taxon>Bacteria</taxon>
        <taxon>Pseudomonadati</taxon>
        <taxon>Bacteroidota</taxon>
        <taxon>Sphingobacteriia</taxon>
        <taxon>Sphingobacteriales</taxon>
        <taxon>Sphingobacteriaceae</taxon>
        <taxon>Mucilaginibacter</taxon>
    </lineage>
</organism>
<dbReference type="RefSeq" id="WP_157563938.1">
    <property type="nucleotide sequence ID" value="NZ_WPIK01000002.1"/>
</dbReference>
<feature type="region of interest" description="Disordered" evidence="1">
    <location>
        <begin position="35"/>
        <end position="56"/>
    </location>
</feature>
<keyword evidence="3" id="KW-1185">Reference proteome</keyword>
<gene>
    <name evidence="2" type="ORF">GO621_02660</name>
</gene>
<dbReference type="EMBL" id="WPIK01000002">
    <property type="protein sequence ID" value="MVN20434.1"/>
    <property type="molecule type" value="Genomic_DNA"/>
</dbReference>
<sequence length="56" mass="6454">MGLIREPIDVDLSTKSEPWSEQDLSDFRKIMQGIKAKNAKRKDKASLRTNKKSQHV</sequence>
<proteinExistence type="predicted"/>
<evidence type="ECO:0000313" key="3">
    <source>
        <dbReference type="Proteomes" id="UP000462014"/>
    </source>
</evidence>